<dbReference type="STRING" id="112248.SAMN05444392_101654"/>
<comment type="similarity">
    <text evidence="2 9 14">Belongs to the glutamyl-tRNA reductase family.</text>
</comment>
<evidence type="ECO:0000256" key="10">
    <source>
        <dbReference type="PIRSR" id="PIRSR000445-1"/>
    </source>
</evidence>
<comment type="domain">
    <text evidence="9">Possesses an unusual extended V-shaped dimeric structure with each monomer consisting of three distinct domains arranged along a curved 'spinal' alpha-helix. The N-terminal catalytic domain specifically recognizes the glutamate moiety of the substrate. The second domain is the NADPH-binding domain, and the third C-terminal domain is responsible for dimerization.</text>
</comment>
<dbReference type="PROSITE" id="PS00747">
    <property type="entry name" value="GLUTR"/>
    <property type="match status" value="1"/>
</dbReference>
<dbReference type="InterPro" id="IPR000343">
    <property type="entry name" value="4pyrrol_synth_GluRdtase"/>
</dbReference>
<evidence type="ECO:0000256" key="9">
    <source>
        <dbReference type="HAMAP-Rule" id="MF_00087"/>
    </source>
</evidence>
<dbReference type="InterPro" id="IPR018214">
    <property type="entry name" value="GluRdtase_CS"/>
</dbReference>
<dbReference type="InterPro" id="IPR036291">
    <property type="entry name" value="NAD(P)-bd_dom_sf"/>
</dbReference>
<dbReference type="OrthoDB" id="110209at2"/>
<dbReference type="EMBL" id="FQVL01000001">
    <property type="protein sequence ID" value="SHE48206.1"/>
    <property type="molecule type" value="Genomic_DNA"/>
</dbReference>
<gene>
    <name evidence="9" type="primary">hemA</name>
    <name evidence="19" type="ORF">SAMN05444392_101654</name>
</gene>
<dbReference type="CDD" id="cd05213">
    <property type="entry name" value="NAD_bind_Glutamyl_tRNA_reduct"/>
    <property type="match status" value="1"/>
</dbReference>
<feature type="active site" description="Nucleophile" evidence="9 10">
    <location>
        <position position="50"/>
    </location>
</feature>
<comment type="subunit">
    <text evidence="9">Homodimer.</text>
</comment>
<dbReference type="Proteomes" id="UP000184476">
    <property type="component" value="Unassembled WGS sequence"/>
</dbReference>
<keyword evidence="5 9" id="KW-0560">Oxidoreductase</keyword>
<feature type="domain" description="Tetrapyrrole biosynthesis glutamyl-tRNA reductase dimerisation" evidence="16">
    <location>
        <begin position="320"/>
        <end position="418"/>
    </location>
</feature>
<evidence type="ECO:0000256" key="8">
    <source>
        <dbReference type="ARBA" id="ARBA00068659"/>
    </source>
</evidence>
<dbReference type="NCBIfam" id="TIGR01035">
    <property type="entry name" value="hemA"/>
    <property type="match status" value="1"/>
</dbReference>
<dbReference type="RefSeq" id="WP_073151771.1">
    <property type="nucleotide sequence ID" value="NZ_FQVL01000001.1"/>
</dbReference>
<feature type="binding site" evidence="9 11">
    <location>
        <position position="109"/>
    </location>
    <ligand>
        <name>substrate</name>
    </ligand>
</feature>
<proteinExistence type="inferred from homology"/>
<evidence type="ECO:0000256" key="12">
    <source>
        <dbReference type="PIRSR" id="PIRSR000445-3"/>
    </source>
</evidence>
<feature type="binding site" evidence="9 12">
    <location>
        <begin position="189"/>
        <end position="194"/>
    </location>
    <ligand>
        <name>NADP(+)</name>
        <dbReference type="ChEBI" id="CHEBI:58349"/>
    </ligand>
</feature>
<dbReference type="SUPFAM" id="SSF51735">
    <property type="entry name" value="NAD(P)-binding Rossmann-fold domains"/>
    <property type="match status" value="1"/>
</dbReference>
<evidence type="ECO:0000259" key="16">
    <source>
        <dbReference type="Pfam" id="PF00745"/>
    </source>
</evidence>
<dbReference type="UniPathway" id="UPA00251">
    <property type="reaction ID" value="UER00316"/>
</dbReference>
<dbReference type="FunFam" id="3.30.460.30:FF:000001">
    <property type="entry name" value="Glutamyl-tRNA reductase"/>
    <property type="match status" value="1"/>
</dbReference>
<dbReference type="Pfam" id="PF05201">
    <property type="entry name" value="GlutR_N"/>
    <property type="match status" value="1"/>
</dbReference>
<evidence type="ECO:0000256" key="2">
    <source>
        <dbReference type="ARBA" id="ARBA00005916"/>
    </source>
</evidence>
<keyword evidence="4 9" id="KW-0521">NADP</keyword>
<feature type="binding site" evidence="9 11">
    <location>
        <position position="120"/>
    </location>
    <ligand>
        <name>substrate</name>
    </ligand>
</feature>
<evidence type="ECO:0000259" key="18">
    <source>
        <dbReference type="Pfam" id="PF05201"/>
    </source>
</evidence>
<evidence type="ECO:0000256" key="13">
    <source>
        <dbReference type="PIRSR" id="PIRSR000445-4"/>
    </source>
</evidence>
<dbReference type="PANTHER" id="PTHR43013">
    <property type="entry name" value="GLUTAMYL-TRNA REDUCTASE"/>
    <property type="match status" value="1"/>
</dbReference>
<evidence type="ECO:0000313" key="19">
    <source>
        <dbReference type="EMBL" id="SHE48206.1"/>
    </source>
</evidence>
<dbReference type="EC" id="1.2.1.70" evidence="3 9"/>
<evidence type="ECO:0000256" key="5">
    <source>
        <dbReference type="ARBA" id="ARBA00023002"/>
    </source>
</evidence>
<feature type="region of interest" description="Disordered" evidence="15">
    <location>
        <begin position="425"/>
        <end position="444"/>
    </location>
</feature>
<dbReference type="InterPro" id="IPR015896">
    <property type="entry name" value="4pyrrol_synth_GluRdtase_dimer"/>
</dbReference>
<dbReference type="GO" id="GO:0008883">
    <property type="term" value="F:glutamyl-tRNA reductase activity"/>
    <property type="evidence" value="ECO:0007669"/>
    <property type="project" value="UniProtKB-UniRule"/>
</dbReference>
<dbReference type="HAMAP" id="MF_00087">
    <property type="entry name" value="Glu_tRNA_reductase"/>
    <property type="match status" value="1"/>
</dbReference>
<feature type="site" description="Important for activity" evidence="9 13">
    <location>
        <position position="99"/>
    </location>
</feature>
<comment type="pathway">
    <text evidence="1 9 14">Porphyrin-containing compound metabolism; protoporphyrin-IX biosynthesis; 5-aminolevulinate from L-glutamyl-tRNA(Glu): step 1/2.</text>
</comment>
<reference evidence="19 20" key="1">
    <citation type="submission" date="2016-11" db="EMBL/GenBank/DDBJ databases">
        <authorList>
            <person name="Jaros S."/>
            <person name="Januszkiewicz K."/>
            <person name="Wedrychowicz H."/>
        </authorList>
    </citation>
    <scope>NUCLEOTIDE SEQUENCE [LARGE SCALE GENOMIC DNA]</scope>
    <source>
        <strain evidence="19 20">DSM 44666</strain>
    </source>
</reference>
<dbReference type="GO" id="GO:0019353">
    <property type="term" value="P:protoporphyrinogen IX biosynthetic process from glutamate"/>
    <property type="evidence" value="ECO:0007669"/>
    <property type="project" value="TreeGrafter"/>
</dbReference>
<dbReference type="SUPFAM" id="SSF69075">
    <property type="entry name" value="Glutamyl tRNA-reductase dimerization domain"/>
    <property type="match status" value="1"/>
</dbReference>
<dbReference type="AlphaFoldDB" id="A0A1M4TUV9"/>
<dbReference type="GO" id="GO:0050661">
    <property type="term" value="F:NADP binding"/>
    <property type="evidence" value="ECO:0007669"/>
    <property type="project" value="InterPro"/>
</dbReference>
<name>A0A1M4TUV9_9BACL</name>
<feature type="binding site" evidence="9 11">
    <location>
        <begin position="49"/>
        <end position="52"/>
    </location>
    <ligand>
        <name>substrate</name>
    </ligand>
</feature>
<evidence type="ECO:0000256" key="11">
    <source>
        <dbReference type="PIRSR" id="PIRSR000445-2"/>
    </source>
</evidence>
<dbReference type="FunFam" id="3.40.50.720:FF:000031">
    <property type="entry name" value="Glutamyl-tRNA reductase"/>
    <property type="match status" value="1"/>
</dbReference>
<dbReference type="InterPro" id="IPR036453">
    <property type="entry name" value="GluRdtase_dimer_dom_sf"/>
</dbReference>
<organism evidence="19 20">
    <name type="scientific">Seinonella peptonophila</name>
    <dbReference type="NCBI Taxonomy" id="112248"/>
    <lineage>
        <taxon>Bacteria</taxon>
        <taxon>Bacillati</taxon>
        <taxon>Bacillota</taxon>
        <taxon>Bacilli</taxon>
        <taxon>Bacillales</taxon>
        <taxon>Thermoactinomycetaceae</taxon>
        <taxon>Seinonella</taxon>
    </lineage>
</organism>
<dbReference type="PIRSF" id="PIRSF000445">
    <property type="entry name" value="4pyrrol_synth_GluRdtase"/>
    <property type="match status" value="1"/>
</dbReference>
<dbReference type="NCBIfam" id="NF000744">
    <property type="entry name" value="PRK00045.1-3"/>
    <property type="match status" value="1"/>
</dbReference>
<evidence type="ECO:0000256" key="4">
    <source>
        <dbReference type="ARBA" id="ARBA00022857"/>
    </source>
</evidence>
<protein>
    <recommendedName>
        <fullName evidence="8 9">Glutamyl-tRNA reductase</fullName>
        <shortName evidence="9">GluTR</shortName>
        <ecNumber evidence="3 9">1.2.1.70</ecNumber>
    </recommendedName>
</protein>
<dbReference type="SUPFAM" id="SSF69742">
    <property type="entry name" value="Glutamyl tRNA-reductase catalytic, N-terminal domain"/>
    <property type="match status" value="1"/>
</dbReference>
<comment type="miscellaneous">
    <text evidence="9">During catalysis, the active site Cys acts as a nucleophile attacking the alpha-carbonyl group of tRNA-bound glutamate with the formation of a thioester intermediate between enzyme and glutamate, and the concomitant release of tRNA(Glu). The thioester intermediate is finally reduced by direct hydride transfer from NADPH, to form the product GSA.</text>
</comment>
<comment type="catalytic activity">
    <reaction evidence="7 9 14">
        <text>(S)-4-amino-5-oxopentanoate + tRNA(Glu) + NADP(+) = L-glutamyl-tRNA(Glu) + NADPH + H(+)</text>
        <dbReference type="Rhea" id="RHEA:12344"/>
        <dbReference type="Rhea" id="RHEA-COMP:9663"/>
        <dbReference type="Rhea" id="RHEA-COMP:9680"/>
        <dbReference type="ChEBI" id="CHEBI:15378"/>
        <dbReference type="ChEBI" id="CHEBI:57501"/>
        <dbReference type="ChEBI" id="CHEBI:57783"/>
        <dbReference type="ChEBI" id="CHEBI:58349"/>
        <dbReference type="ChEBI" id="CHEBI:78442"/>
        <dbReference type="ChEBI" id="CHEBI:78520"/>
        <dbReference type="EC" id="1.2.1.70"/>
    </reaction>
</comment>
<dbReference type="PANTHER" id="PTHR43013:SF1">
    <property type="entry name" value="GLUTAMYL-TRNA REDUCTASE"/>
    <property type="match status" value="1"/>
</dbReference>
<keyword evidence="20" id="KW-1185">Reference proteome</keyword>
<dbReference type="Pfam" id="PF00745">
    <property type="entry name" value="GlutR_dimer"/>
    <property type="match status" value="1"/>
</dbReference>
<evidence type="ECO:0000256" key="1">
    <source>
        <dbReference type="ARBA" id="ARBA00005059"/>
    </source>
</evidence>
<evidence type="ECO:0000256" key="3">
    <source>
        <dbReference type="ARBA" id="ARBA00012970"/>
    </source>
</evidence>
<keyword evidence="6 9" id="KW-0627">Porphyrin biosynthesis</keyword>
<feature type="domain" description="Glutamyl-tRNA reductase N-terminal" evidence="18">
    <location>
        <begin position="7"/>
        <end position="156"/>
    </location>
</feature>
<dbReference type="Gene3D" id="3.40.50.720">
    <property type="entry name" value="NAD(P)-binding Rossmann-like Domain"/>
    <property type="match status" value="1"/>
</dbReference>
<feature type="domain" description="Quinate/shikimate 5-dehydrogenase/glutamyl-tRNA reductase" evidence="17">
    <location>
        <begin position="171"/>
        <end position="305"/>
    </location>
</feature>
<accession>A0A1M4TUV9</accession>
<comment type="function">
    <text evidence="9">Catalyzes the NADPH-dependent reduction of glutamyl-tRNA(Glu) to glutamate 1-semialdehyde (GSA).</text>
</comment>
<sequence length="444" mass="50841">MHILVMGCNHQTTPIELRERFTFADDRLALARQHLRQMKSILECVIVSTCNRMELYVVCDQLHTGEYYSKTFLEEWFRIPREDFQEYLYCKQDQGAVNHMLRVVAGLDSLVIGETQILGQIKRFFLDAQEQGTTGTLFNTLFRQAIQFGKRVHTETSIGKNPVSVSYAAVELAKKIFTSLANKKILLLGAGKMSELTAKHFADAEASQIFVINRTFERAKKMAGIFQGEARAWADLATTLREVDIVVSSTGASELVVTKEEFAPILAKRRESLFLIDIAVPRDIDPKLHQLDNVFLYNIDDLQEIVAKNLKLRQQEASRIEEWITTEVGKYFDWLNTLGVIPLIDSLRQKALGAQEEVMQRIERKLPDLTEQERRIIRKQMKSLINQFLRDPIVRVKELAAQPDREQIFTLFAHLFALEEEGLEGSKEEPAQFAKSRLSSSTSI</sequence>
<evidence type="ECO:0000256" key="14">
    <source>
        <dbReference type="RuleBase" id="RU000584"/>
    </source>
</evidence>
<dbReference type="InterPro" id="IPR006151">
    <property type="entry name" value="Shikm_DH/Glu-tRNA_Rdtase"/>
</dbReference>
<evidence type="ECO:0000259" key="17">
    <source>
        <dbReference type="Pfam" id="PF01488"/>
    </source>
</evidence>
<evidence type="ECO:0000256" key="15">
    <source>
        <dbReference type="SAM" id="MobiDB-lite"/>
    </source>
</evidence>
<dbReference type="Pfam" id="PF01488">
    <property type="entry name" value="Shikimate_DH"/>
    <property type="match status" value="1"/>
</dbReference>
<evidence type="ECO:0000313" key="20">
    <source>
        <dbReference type="Proteomes" id="UP000184476"/>
    </source>
</evidence>
<evidence type="ECO:0000256" key="7">
    <source>
        <dbReference type="ARBA" id="ARBA00047464"/>
    </source>
</evidence>
<feature type="binding site" evidence="9 11">
    <location>
        <begin position="114"/>
        <end position="116"/>
    </location>
    <ligand>
        <name>substrate</name>
    </ligand>
</feature>
<dbReference type="InterPro" id="IPR036343">
    <property type="entry name" value="GluRdtase_N_sf"/>
</dbReference>
<evidence type="ECO:0000256" key="6">
    <source>
        <dbReference type="ARBA" id="ARBA00023244"/>
    </source>
</evidence>
<dbReference type="InterPro" id="IPR015895">
    <property type="entry name" value="4pyrrol_synth_GluRdtase_N"/>
</dbReference>
<dbReference type="Gene3D" id="3.30.460.30">
    <property type="entry name" value="Glutamyl-tRNA reductase, N-terminal domain"/>
    <property type="match status" value="1"/>
</dbReference>